<proteinExistence type="predicted"/>
<protein>
    <submittedName>
        <fullName evidence="1">DNA polymerase III subunit delta</fullName>
    </submittedName>
</protein>
<dbReference type="Gene3D" id="3.30.450.150">
    <property type="entry name" value="Haem-degrading domain"/>
    <property type="match status" value="1"/>
</dbReference>
<dbReference type="AlphaFoldDB" id="A0A345PEX2"/>
<accession>A0A345PEX2</accession>
<evidence type="ECO:0000313" key="1">
    <source>
        <dbReference type="EMBL" id="AXI08552.1"/>
    </source>
</evidence>
<dbReference type="OrthoDB" id="9778896at2"/>
<dbReference type="InterPro" id="IPR005624">
    <property type="entry name" value="PduO/GlcC-like"/>
</dbReference>
<organism evidence="1 2">
    <name type="scientific">Oceanobacillus zhaokaii</name>
    <dbReference type="NCBI Taxonomy" id="2052660"/>
    <lineage>
        <taxon>Bacteria</taxon>
        <taxon>Bacillati</taxon>
        <taxon>Bacillota</taxon>
        <taxon>Bacilli</taxon>
        <taxon>Bacillales</taxon>
        <taxon>Bacillaceae</taxon>
        <taxon>Oceanobacillus</taxon>
    </lineage>
</organism>
<sequence>MMSKINLEIAKQLIDGAEEEAQKIGVQMVISVVDEGGNLIAVHRMDDAWLASIEIAQNKAWTSVALKMPTSNLAEATVPNAELFGLNTTNNGRLVVFGGGFPLVRDGKVIGAVGVSGSSVEHDVQVAQAAVHVFDALNVSVL</sequence>
<keyword evidence="2" id="KW-1185">Reference proteome</keyword>
<dbReference type="InterPro" id="IPR038084">
    <property type="entry name" value="PduO/GlcC-like_sf"/>
</dbReference>
<dbReference type="SUPFAM" id="SSF143744">
    <property type="entry name" value="GlcG-like"/>
    <property type="match status" value="1"/>
</dbReference>
<reference evidence="2" key="1">
    <citation type="submission" date="2017-11" db="EMBL/GenBank/DDBJ databases">
        <authorList>
            <person name="Zhu W."/>
        </authorList>
    </citation>
    <scope>NUCLEOTIDE SEQUENCE [LARGE SCALE GENOMIC DNA]</scope>
    <source>
        <strain evidence="2">160</strain>
    </source>
</reference>
<dbReference type="InterPro" id="IPR052517">
    <property type="entry name" value="GlcG_carb_metab_protein"/>
</dbReference>
<dbReference type="EMBL" id="CP024848">
    <property type="protein sequence ID" value="AXI08552.1"/>
    <property type="molecule type" value="Genomic_DNA"/>
</dbReference>
<dbReference type="Pfam" id="PF03928">
    <property type="entry name" value="HbpS-like"/>
    <property type="match status" value="1"/>
</dbReference>
<dbReference type="Proteomes" id="UP000253908">
    <property type="component" value="Chromosome"/>
</dbReference>
<dbReference type="KEGG" id="ocn:CUC15_06305"/>
<dbReference type="PANTHER" id="PTHR34309">
    <property type="entry name" value="SLR1406 PROTEIN"/>
    <property type="match status" value="1"/>
</dbReference>
<gene>
    <name evidence="1" type="ORF">CUC15_06305</name>
</gene>
<evidence type="ECO:0000313" key="2">
    <source>
        <dbReference type="Proteomes" id="UP000253908"/>
    </source>
</evidence>
<dbReference type="PANTHER" id="PTHR34309:SF1">
    <property type="entry name" value="PROTEIN GLCG"/>
    <property type="match status" value="1"/>
</dbReference>
<name>A0A345PEX2_9BACI</name>